<dbReference type="AlphaFoldDB" id="A0A851GE70"/>
<evidence type="ECO:0000256" key="3">
    <source>
        <dbReference type="SAM" id="SignalP"/>
    </source>
</evidence>
<feature type="domain" description="Sulfatase N-terminal" evidence="4">
    <location>
        <begin position="40"/>
        <end position="319"/>
    </location>
</feature>
<dbReference type="Proteomes" id="UP000557872">
    <property type="component" value="Unassembled WGS sequence"/>
</dbReference>
<gene>
    <name evidence="5" type="ORF">HW115_09490</name>
</gene>
<dbReference type="GO" id="GO:0004065">
    <property type="term" value="F:arylsulfatase activity"/>
    <property type="evidence" value="ECO:0007669"/>
    <property type="project" value="TreeGrafter"/>
</dbReference>
<dbReference type="InterPro" id="IPR000917">
    <property type="entry name" value="Sulfatase_N"/>
</dbReference>
<comment type="caution">
    <text evidence="5">The sequence shown here is derived from an EMBL/GenBank/DDBJ whole genome shotgun (WGS) entry which is preliminary data.</text>
</comment>
<dbReference type="Gene3D" id="3.40.720.10">
    <property type="entry name" value="Alkaline Phosphatase, subunit A"/>
    <property type="match status" value="1"/>
</dbReference>
<dbReference type="InterPro" id="IPR050738">
    <property type="entry name" value="Sulfatase"/>
</dbReference>
<protein>
    <submittedName>
        <fullName evidence="5">Sulfatase</fullName>
    </submittedName>
</protein>
<keyword evidence="3" id="KW-0732">Signal</keyword>
<dbReference type="RefSeq" id="WP_178932381.1">
    <property type="nucleotide sequence ID" value="NZ_JACBAZ010000003.1"/>
</dbReference>
<dbReference type="PANTHER" id="PTHR42693:SF53">
    <property type="entry name" value="ENDO-4-O-SULFATASE"/>
    <property type="match status" value="1"/>
</dbReference>
<organism evidence="5 6">
    <name type="scientific">Oceaniferula marina</name>
    <dbReference type="NCBI Taxonomy" id="2748318"/>
    <lineage>
        <taxon>Bacteria</taxon>
        <taxon>Pseudomonadati</taxon>
        <taxon>Verrucomicrobiota</taxon>
        <taxon>Verrucomicrobiia</taxon>
        <taxon>Verrucomicrobiales</taxon>
        <taxon>Verrucomicrobiaceae</taxon>
        <taxon>Oceaniferula</taxon>
    </lineage>
</organism>
<evidence type="ECO:0000313" key="5">
    <source>
        <dbReference type="EMBL" id="NWK55843.1"/>
    </source>
</evidence>
<dbReference type="Pfam" id="PF00884">
    <property type="entry name" value="Sulfatase"/>
    <property type="match status" value="1"/>
</dbReference>
<name>A0A851GE70_9BACT</name>
<evidence type="ECO:0000256" key="1">
    <source>
        <dbReference type="ARBA" id="ARBA00008779"/>
    </source>
</evidence>
<dbReference type="PANTHER" id="PTHR42693">
    <property type="entry name" value="ARYLSULFATASE FAMILY MEMBER"/>
    <property type="match status" value="1"/>
</dbReference>
<keyword evidence="6" id="KW-1185">Reference proteome</keyword>
<evidence type="ECO:0000256" key="2">
    <source>
        <dbReference type="ARBA" id="ARBA00022801"/>
    </source>
</evidence>
<evidence type="ECO:0000259" key="4">
    <source>
        <dbReference type="Pfam" id="PF00884"/>
    </source>
</evidence>
<feature type="signal peptide" evidence="3">
    <location>
        <begin position="1"/>
        <end position="30"/>
    </location>
</feature>
<feature type="chain" id="PRO_5032723065" evidence="3">
    <location>
        <begin position="31"/>
        <end position="504"/>
    </location>
</feature>
<proteinExistence type="inferred from homology"/>
<dbReference type="EMBL" id="JACBAZ010000003">
    <property type="protein sequence ID" value="NWK55843.1"/>
    <property type="molecule type" value="Genomic_DNA"/>
</dbReference>
<reference evidence="5 6" key="1">
    <citation type="submission" date="2020-07" db="EMBL/GenBank/DDBJ databases">
        <title>Roseicoccus Jingziensis gen. nov., sp. nov., isolated from coastal seawater.</title>
        <authorList>
            <person name="Feng X."/>
        </authorList>
    </citation>
    <scope>NUCLEOTIDE SEQUENCE [LARGE SCALE GENOMIC DNA]</scope>
    <source>
        <strain evidence="5 6">N1E253</strain>
    </source>
</reference>
<sequence length="504" mass="57119">MNKQIMKISQRLRTAVAAALFGASGFASQAAETSGSETRPNILWIYCEDLSPWMASYGHPGNAGKTPTLDQLATNGVRFERAYVPAPVCSACRSGMITGVYQTTTGTHNHRSSRDPKAMIQLPEGIKTLPQIFKENGYATFNRGKDDYNFQYKRDEHYTLGNPKPKKGFYGKKGSGHWRDVAEGKPWFGQIQLGGGKTSTKGLKDKVDPSTMKVPAYFPDEEMFRKEWAHHYDTVRVTDGHVAKIMQQLKEDGLLDKTIVFFFSDHGNNHSLRHKQFCYEGGVHVPLIISGPGIPKNATRPELMSTLDISATTLALAGIPLPDYLDGQDLFGKNHKAREYVISARDRCDYTIDRIRTVRTEKLRYIRNFMTDRILLQPQYRDGQAPTKRLRELHASGKLGKVPEWAFFGKRPKEELYDLKKDPEQVNNLADDPQYAAELKRHREILDTWIKQTDDKGQYPESKEGIQATYKRWGKRCVNPEFDAVKKEASVNAPKKKAKKKVSK</sequence>
<comment type="similarity">
    <text evidence="1">Belongs to the sulfatase family.</text>
</comment>
<dbReference type="InterPro" id="IPR017850">
    <property type="entry name" value="Alkaline_phosphatase_core_sf"/>
</dbReference>
<dbReference type="CDD" id="cd16027">
    <property type="entry name" value="SGSH"/>
    <property type="match status" value="1"/>
</dbReference>
<dbReference type="SUPFAM" id="SSF53649">
    <property type="entry name" value="Alkaline phosphatase-like"/>
    <property type="match status" value="1"/>
</dbReference>
<keyword evidence="2" id="KW-0378">Hydrolase</keyword>
<evidence type="ECO:0000313" key="6">
    <source>
        <dbReference type="Proteomes" id="UP000557872"/>
    </source>
</evidence>
<accession>A0A851GE70</accession>